<sequence>MELITMTSAKSLHHFLLFSILLLLSACGGGDNDGFPTGGCGGEGDPCPAYAVELTVSPQLTTLAVATHEQYSAVALYSDGTRADVTADVIWSSSAVDIATIAAGGLADANVPGTTSILATIPASQQGPEVSDTGTLHVTDAALMSLTIEPGQAETLVGLTQAFKTVALFADSHKQDVTSYTDWSISEPGIASISNDSASLGVATGMAPGVTQVVGTYAGMNAEASLVVLDSAVDRLIISPKDLSFPVGTSEQYRADLIFENGLSLDVTSQSTWQSSNASVASINADARLTGLNMGVTQVSASLNFADVHLSDSTSATLNGSVITQLVVSPDSLVKPVGTQGDYTATAYYSDGSTTDVTHDAIWSVDDKTIAVIVESGEMGGHATALSPGNVMIKAEFNGMSGTGSGVVTDAVIETIEISPLDFVTPAGSQVNYTARARFSDASVHDITLLGYWQSSEESIANIGINGAADTVSPGVTEISINYMGLTQATSLTVTDAALSGLQVTPKNLKKPKGTQGQYQAIANYTDGHTQDVTSIATWISVEPSIVSVITSGADAGYAIANSVGATQIQVSYAGFKALVGNVLASNQNVAASGSLDSASDSTSATVTDAVLEKLIISPLTASISAGHNQEYNLTGIFSDGSSKVVTDFADWQVENPSIANIDANGNALGLVAGSTKVLALYLGLQVKADLIVTDAVIESLQVTPVQNKLPNGQKQQLKATAYYSDGHSSDVTPLATWSSDDSSIVEVVSLGTDAGSAHALSVGDAKITANFDAMESSATFVVTDAILDSVSLSPVTSSVAAGNTQEYQFIGIFSDGSNQNLTKVSSWQSSEGSVASVGRFGQAQTYIKGSTQIKASYIGFSATATLDVTDASLTSLQVTPANESVPLGTTGQYVATAFYSDGHSSDVTQLATWLAADDSIVNIIATGKTGGFAEAIGVGTSQIQASFETQTNTVDVSVTEAILEKFVVSPVTATVAAGLTKDFEASGIFSDGTSKDLTATSDWQSSEASIATLDSMGVATSYIPGEVTVTAKYTGFSASATLTVTGAALSSIEVTPANVKVPVGTEGQFEAWALYTDSHSEDITKVASWTSLNDDIVHIETGITNGGFASALLLGTTQVEAQFNGMKATANVEVTDAEALELTISPENKTVAIGLSQAYQAFARFSDGTSKEVTLDSSWQSSNLNAATIDMDGLAQTTISGKTIIKATYKGLTAETNLIVGESELLEIQVTPATSEVNINEIQDYIVTAIYSDGYVSVLTNSAVWTIGDDTIAHVVTDGLTGGQVTGIAHGVTSVTATVKGKTDTAEVVVTDVEYLGVDVEPADGRVAVNNKVQMQALAAYRDSIGTITHKDVTDQSIWRQEKRDIVSINPETGLLTGLKVGVSAVYATYQGVLGEGSMHVIADEVVSLTVFPDNLDIPVGTKGRYKAMAEMADFTELDVTDDATWSSSEPDVIHLVTTGSDGGTGTANGVGTSSIKAEYEGTSDSVTTMVTPAVLDRIEITPEIEVIYQQTSAYFKATAYFSDNTEHDVTLDANWKSDSPSSISIQTGNKRAGEVVGYGDGASATISVMYEGKSDDRLLTVKANTLLALEVKPADISLAVGKGQEVEVLAHFADGTSADYANFVSWASSNPSVATGFHNEIDGHAVGSAVVTATYEGKSSSANVMVN</sequence>
<reference evidence="4" key="1">
    <citation type="journal article" date="2010" name="Mol. Biosyst.">
        <title>Complete genome sequence and comparative analysis of Shewanella violacea, a psychrophilic and piezophilic bacterium from deep sea floor sediments.</title>
        <authorList>
            <person name="Aono E."/>
            <person name="Baba T."/>
            <person name="Ara T."/>
            <person name="Nishi T."/>
            <person name="Nakamichi T."/>
            <person name="Inamoto E."/>
            <person name="Toyonaga H."/>
            <person name="Hasegawa M."/>
            <person name="Takai Y."/>
            <person name="Okumura Y."/>
            <person name="Baba M."/>
            <person name="Tomita M."/>
            <person name="Kato C."/>
            <person name="Oshima T."/>
            <person name="Nakasone K."/>
            <person name="Mori H."/>
        </authorList>
    </citation>
    <scope>NUCLEOTIDE SEQUENCE [LARGE SCALE GENOMIC DNA]</scope>
    <source>
        <strain evidence="4">JCM 10179 / CIP 106290 / LMG 19151 / DSS12</strain>
    </source>
</reference>
<dbReference type="HOGENOM" id="CLU_005097_0_0_6"/>
<dbReference type="InterPro" id="IPR003343">
    <property type="entry name" value="Big_2"/>
</dbReference>
<dbReference type="KEGG" id="svo:SVI_0859"/>
<feature type="domain" description="BIG2" evidence="2">
    <location>
        <begin position="1225"/>
        <end position="1310"/>
    </location>
</feature>
<dbReference type="EMBL" id="AP011177">
    <property type="protein sequence ID" value="BAJ00830.1"/>
    <property type="molecule type" value="Genomic_DNA"/>
</dbReference>
<keyword evidence="4" id="KW-1185">Reference proteome</keyword>
<protein>
    <submittedName>
        <fullName evidence="3">Surface protein, putative</fullName>
    </submittedName>
</protein>
<feature type="domain" description="BIG2" evidence="2">
    <location>
        <begin position="873"/>
        <end position="958"/>
    </location>
</feature>
<evidence type="ECO:0000313" key="3">
    <source>
        <dbReference type="EMBL" id="BAJ00830.1"/>
    </source>
</evidence>
<feature type="signal peptide" evidence="1">
    <location>
        <begin position="1"/>
        <end position="28"/>
    </location>
</feature>
<dbReference type="InterPro" id="IPR008964">
    <property type="entry name" value="Invasin/intimin_cell_adhesion"/>
</dbReference>
<feature type="domain" description="BIG2" evidence="2">
    <location>
        <begin position="498"/>
        <end position="583"/>
    </location>
</feature>
<dbReference type="STRING" id="637905.SVI_0859"/>
<dbReference type="Proteomes" id="UP000002350">
    <property type="component" value="Chromosome"/>
</dbReference>
<dbReference type="Pfam" id="PF02368">
    <property type="entry name" value="Big_2"/>
    <property type="match status" value="2"/>
</dbReference>
<feature type="domain" description="BIG2" evidence="2">
    <location>
        <begin position="142"/>
        <end position="227"/>
    </location>
</feature>
<feature type="domain" description="BIG2" evidence="2">
    <location>
        <begin position="787"/>
        <end position="866"/>
    </location>
</feature>
<name>D4ZGN1_SHEVD</name>
<evidence type="ECO:0000256" key="1">
    <source>
        <dbReference type="SAM" id="SignalP"/>
    </source>
</evidence>
<feature type="domain" description="BIG2" evidence="2">
    <location>
        <begin position="963"/>
        <end position="1044"/>
    </location>
</feature>
<feature type="domain" description="BIG2" evidence="2">
    <location>
        <begin position="1406"/>
        <end position="1490"/>
    </location>
</feature>
<organism evidence="3 4">
    <name type="scientific">Shewanella violacea (strain JCM 10179 / CIP 106290 / LMG 19151 / DSS12)</name>
    <dbReference type="NCBI Taxonomy" id="637905"/>
    <lineage>
        <taxon>Bacteria</taxon>
        <taxon>Pseudomonadati</taxon>
        <taxon>Pseudomonadota</taxon>
        <taxon>Gammaproteobacteria</taxon>
        <taxon>Alteromonadales</taxon>
        <taxon>Shewanellaceae</taxon>
        <taxon>Shewanella</taxon>
    </lineage>
</organism>
<dbReference type="SUPFAM" id="SSF49373">
    <property type="entry name" value="Invasin/intimin cell-adhesion fragments"/>
    <property type="match status" value="2"/>
</dbReference>
<dbReference type="eggNOG" id="COG5492">
    <property type="taxonomic scope" value="Bacteria"/>
</dbReference>
<feature type="domain" description="BIG2" evidence="2">
    <location>
        <begin position="1049"/>
        <end position="1134"/>
    </location>
</feature>
<keyword evidence="1" id="KW-0732">Signal</keyword>
<gene>
    <name evidence="3" type="ordered locus">SVI_0859</name>
</gene>
<feature type="domain" description="BIG2" evidence="2">
    <location>
        <begin position="50"/>
        <end position="131"/>
    </location>
</feature>
<feature type="domain" description="BIG2" evidence="2">
    <location>
        <begin position="1496"/>
        <end position="1582"/>
    </location>
</feature>
<dbReference type="SMART" id="SM00635">
    <property type="entry name" value="BID_2"/>
    <property type="match status" value="16"/>
</dbReference>
<dbReference type="Gene3D" id="2.60.40.1080">
    <property type="match status" value="18"/>
</dbReference>
<feature type="domain" description="BIG2" evidence="2">
    <location>
        <begin position="232"/>
        <end position="310"/>
    </location>
</feature>
<evidence type="ECO:0000313" key="4">
    <source>
        <dbReference type="Proteomes" id="UP000002350"/>
    </source>
</evidence>
<evidence type="ECO:0000259" key="2">
    <source>
        <dbReference type="SMART" id="SM00635"/>
    </source>
</evidence>
<feature type="domain" description="BIG2" evidence="2">
    <location>
        <begin position="322"/>
        <end position="407"/>
    </location>
</feature>
<feature type="domain" description="BIG2" evidence="2">
    <location>
        <begin position="1587"/>
        <end position="1667"/>
    </location>
</feature>
<feature type="domain" description="BIG2" evidence="2">
    <location>
        <begin position="611"/>
        <end position="692"/>
    </location>
</feature>
<feature type="domain" description="BIG2" evidence="2">
    <location>
        <begin position="697"/>
        <end position="782"/>
    </location>
</feature>
<feature type="domain" description="BIG2" evidence="2">
    <location>
        <begin position="1139"/>
        <end position="1220"/>
    </location>
</feature>
<proteinExistence type="predicted"/>
<accession>D4ZGN1</accession>
<feature type="chain" id="PRO_5003067739" evidence="1">
    <location>
        <begin position="29"/>
        <end position="1669"/>
    </location>
</feature>